<proteinExistence type="inferred from homology"/>
<dbReference type="PANTHER" id="PTHR36107:SF1">
    <property type="entry name" value="SMALL, ACID-SOLUBLE SPORE PROTEIN A"/>
    <property type="match status" value="1"/>
</dbReference>
<protein>
    <submittedName>
        <fullName evidence="4">Spore protein</fullName>
    </submittedName>
</protein>
<comment type="function">
    <text evidence="1">SASP are bound to spore DNA. They are double-stranded DNA-binding proteins that cause DNA to change to an a-like conformation. They protect the DNA backbone from chemical and enzymatic cleavage and are thus involved in dormant spore's high resistance to UV light.</text>
</comment>
<dbReference type="GO" id="GO:0003690">
    <property type="term" value="F:double-stranded DNA binding"/>
    <property type="evidence" value="ECO:0007669"/>
    <property type="project" value="InterPro"/>
</dbReference>
<dbReference type="Pfam" id="PF00269">
    <property type="entry name" value="SASP"/>
    <property type="match status" value="1"/>
</dbReference>
<dbReference type="InterPro" id="IPR038300">
    <property type="entry name" value="SASP_sf_alpha/beta"/>
</dbReference>
<dbReference type="InterPro" id="IPR001448">
    <property type="entry name" value="SASP_alpha/beta-type"/>
</dbReference>
<dbReference type="PANTHER" id="PTHR36107">
    <property type="entry name" value="SMALL, ACID-SOLUBLE SPORE PROTEIN A"/>
    <property type="match status" value="1"/>
</dbReference>
<name>A0A1T2XHX1_9BACL</name>
<dbReference type="EMBL" id="MSZX01000003">
    <property type="protein sequence ID" value="OPA79398.1"/>
    <property type="molecule type" value="Genomic_DNA"/>
</dbReference>
<dbReference type="GO" id="GO:0006265">
    <property type="term" value="P:DNA topological change"/>
    <property type="evidence" value="ECO:0007669"/>
    <property type="project" value="InterPro"/>
</dbReference>
<dbReference type="OrthoDB" id="2627848at2"/>
<gene>
    <name evidence="4" type="ORF">BVG16_09980</name>
</gene>
<dbReference type="STRING" id="1324314.BVG16_09980"/>
<evidence type="ECO:0000313" key="5">
    <source>
        <dbReference type="Proteomes" id="UP000190188"/>
    </source>
</evidence>
<comment type="caution">
    <text evidence="4">The sequence shown here is derived from an EMBL/GenBank/DDBJ whole genome shotgun (WGS) entry which is preliminary data.</text>
</comment>
<dbReference type="Proteomes" id="UP000190188">
    <property type="component" value="Unassembled WGS sequence"/>
</dbReference>
<accession>A0A1T2XHX1</accession>
<dbReference type="Gene3D" id="6.10.10.80">
    <property type="entry name" value="Small, acid-soluble spore protein, alpha/beta type-like"/>
    <property type="match status" value="1"/>
</dbReference>
<dbReference type="AlphaFoldDB" id="A0A1T2XHX1"/>
<dbReference type="InterPro" id="IPR050847">
    <property type="entry name" value="SASP_DNA-binding"/>
</dbReference>
<keyword evidence="3" id="KW-0238">DNA-binding</keyword>
<dbReference type="InterPro" id="IPR018126">
    <property type="entry name" value="SASP_alpha/beta-type_CS"/>
</dbReference>
<dbReference type="RefSeq" id="WP_078498399.1">
    <property type="nucleotide sequence ID" value="NZ_MSZX01000003.1"/>
</dbReference>
<dbReference type="PROSITE" id="PS00304">
    <property type="entry name" value="SASP_1"/>
    <property type="match status" value="1"/>
</dbReference>
<organism evidence="4 5">
    <name type="scientific">Paenibacillus selenitireducens</name>
    <dbReference type="NCBI Taxonomy" id="1324314"/>
    <lineage>
        <taxon>Bacteria</taxon>
        <taxon>Bacillati</taxon>
        <taxon>Bacillota</taxon>
        <taxon>Bacilli</taxon>
        <taxon>Bacillales</taxon>
        <taxon>Paenibacillaceae</taxon>
        <taxon>Paenibacillus</taxon>
    </lineage>
</organism>
<evidence type="ECO:0000313" key="4">
    <source>
        <dbReference type="EMBL" id="OPA79398.1"/>
    </source>
</evidence>
<keyword evidence="5" id="KW-1185">Reference proteome</keyword>
<sequence length="66" mass="7313">MASNRNLVPQAQMALAQLKYEIAQELGIALPADGYYGKMTTKDIGTIGGYMTRRLVQMGLNKVDRH</sequence>
<evidence type="ECO:0000256" key="2">
    <source>
        <dbReference type="ARBA" id="ARBA00005442"/>
    </source>
</evidence>
<evidence type="ECO:0000256" key="3">
    <source>
        <dbReference type="ARBA" id="ARBA00023125"/>
    </source>
</evidence>
<reference evidence="4 5" key="1">
    <citation type="submission" date="2017-01" db="EMBL/GenBank/DDBJ databases">
        <title>Genome analysis of Paenibacillus selenitrireducens ES3-24.</title>
        <authorList>
            <person name="Xu D."/>
            <person name="Yao R."/>
            <person name="Zheng S."/>
        </authorList>
    </citation>
    <scope>NUCLEOTIDE SEQUENCE [LARGE SCALE GENOMIC DNA]</scope>
    <source>
        <strain evidence="4 5">ES3-24</strain>
    </source>
</reference>
<comment type="similarity">
    <text evidence="2">Belongs to the alpha/beta-type SASP family.</text>
</comment>
<evidence type="ECO:0000256" key="1">
    <source>
        <dbReference type="ARBA" id="ARBA00003863"/>
    </source>
</evidence>